<dbReference type="GO" id="GO:0006508">
    <property type="term" value="P:proteolysis"/>
    <property type="evidence" value="ECO:0007669"/>
    <property type="project" value="UniProtKB-KW"/>
</dbReference>
<protein>
    <submittedName>
        <fullName evidence="7">Cleaved adhesin domain-containing protein</fullName>
    </submittedName>
</protein>
<keyword evidence="2" id="KW-0645">Protease</keyword>
<dbReference type="GO" id="GO:0008234">
    <property type="term" value="F:cysteine-type peptidase activity"/>
    <property type="evidence" value="ECO:0007669"/>
    <property type="project" value="UniProtKB-KW"/>
</dbReference>
<keyword evidence="3" id="KW-0788">Thiol protease</keyword>
<evidence type="ECO:0000256" key="4">
    <source>
        <dbReference type="ARBA" id="ARBA00023026"/>
    </source>
</evidence>
<evidence type="ECO:0000313" key="7">
    <source>
        <dbReference type="EMBL" id="PVZ04295.1"/>
    </source>
</evidence>
<comment type="caution">
    <text evidence="7">The sequence shown here is derived from an EMBL/GenBank/DDBJ whole genome shotgun (WGS) entry which is preliminary data.</text>
</comment>
<accession>A0A2U1EWI9</accession>
<dbReference type="GO" id="GO:0005975">
    <property type="term" value="P:carbohydrate metabolic process"/>
    <property type="evidence" value="ECO:0007669"/>
    <property type="project" value="UniProtKB-ARBA"/>
</dbReference>
<dbReference type="Gene3D" id="2.60.40.10">
    <property type="entry name" value="Immunoglobulins"/>
    <property type="match status" value="1"/>
</dbReference>
<evidence type="ECO:0000256" key="2">
    <source>
        <dbReference type="ARBA" id="ARBA00022670"/>
    </source>
</evidence>
<dbReference type="GO" id="GO:0004553">
    <property type="term" value="F:hydrolase activity, hydrolyzing O-glycosyl compounds"/>
    <property type="evidence" value="ECO:0007669"/>
    <property type="project" value="UniProtKB-ARBA"/>
</dbReference>
<keyword evidence="8" id="KW-1185">Reference proteome</keyword>
<dbReference type="EMBL" id="QEKY01000034">
    <property type="protein sequence ID" value="PVZ04295.1"/>
    <property type="molecule type" value="Genomic_DNA"/>
</dbReference>
<sequence length="372" mass="40354">MRKISSFFSAALVLAFFGFGQKAVAQGMTFPYTEGFEGSIPDTWAIQDADGDTWSWLHSATGTYQTAHTGTGMAASFSWSGGHSLNPDNWLISPDITGATKMRYFVSVNDLYPNEHYAVMVRVAGQEEFTVLFSETLSKGRAQSEWYERSVDLPAGAMQIAFRHYNCSGQNYLRLDDVEFTNGSGPVNLNPVQNLSGTMDGNGRVVLTWDAPALAKAAAHDGSRYADCLAVLFDDVTFGGEHTGKAGYSYTVYRDGLEVAGSLTATTYIEENVTGSHEYCVEVQYAAGTSPQECVTLSPGSVESIFVPKPYTLTIVGNAIIVACQGEAMIYDMNGRRLAADREVVVYEAQTGIYAVMIVVDGKSYVEKVAVK</sequence>
<dbReference type="OrthoDB" id="1076849at2"/>
<gene>
    <name evidence="7" type="ORF">C7382_1342</name>
</gene>
<name>A0A2U1EWI9_9PORP</name>
<dbReference type="Gene3D" id="2.60.120.200">
    <property type="match status" value="1"/>
</dbReference>
<keyword evidence="4" id="KW-0843">Virulence</keyword>
<dbReference type="InterPro" id="IPR011628">
    <property type="entry name" value="Cleaved_adhesin"/>
</dbReference>
<evidence type="ECO:0000259" key="6">
    <source>
        <dbReference type="Pfam" id="PF07675"/>
    </source>
</evidence>
<dbReference type="AlphaFoldDB" id="A0A2U1EWI9"/>
<evidence type="ECO:0000256" key="3">
    <source>
        <dbReference type="ARBA" id="ARBA00022807"/>
    </source>
</evidence>
<organism evidence="7 8">
    <name type="scientific">Porphyromonas loveana</name>
    <dbReference type="NCBI Taxonomy" id="1884669"/>
    <lineage>
        <taxon>Bacteria</taxon>
        <taxon>Pseudomonadati</taxon>
        <taxon>Bacteroidota</taxon>
        <taxon>Bacteroidia</taxon>
        <taxon>Bacteroidales</taxon>
        <taxon>Porphyromonadaceae</taxon>
        <taxon>Porphyromonas</taxon>
    </lineage>
</organism>
<reference evidence="7 8" key="1">
    <citation type="submission" date="2018-04" db="EMBL/GenBank/DDBJ databases">
        <title>Genomic Encyclopedia of Type Strains, Phase IV (KMG-IV): sequencing the most valuable type-strain genomes for metagenomic binning, comparative biology and taxonomic classification.</title>
        <authorList>
            <person name="Goeker M."/>
        </authorList>
    </citation>
    <scope>NUCLEOTIDE SEQUENCE [LARGE SCALE GENOMIC DNA]</scope>
    <source>
        <strain evidence="7 8">DSM 28520</strain>
    </source>
</reference>
<comment type="similarity">
    <text evidence="1">Belongs to the peptidase C25 family.</text>
</comment>
<dbReference type="Proteomes" id="UP000245462">
    <property type="component" value="Unassembled WGS sequence"/>
</dbReference>
<proteinExistence type="inferred from homology"/>
<dbReference type="RefSeq" id="WP_116680105.1">
    <property type="nucleotide sequence ID" value="NZ_QEKY01000034.1"/>
</dbReference>
<dbReference type="InterPro" id="IPR013320">
    <property type="entry name" value="ConA-like_dom_sf"/>
</dbReference>
<evidence type="ECO:0000256" key="1">
    <source>
        <dbReference type="ARBA" id="ARBA00006067"/>
    </source>
</evidence>
<dbReference type="InterPro" id="IPR013783">
    <property type="entry name" value="Ig-like_fold"/>
</dbReference>
<feature type="domain" description="Cleaved adhesin" evidence="6">
    <location>
        <begin position="33"/>
        <end position="179"/>
    </location>
</feature>
<evidence type="ECO:0000256" key="5">
    <source>
        <dbReference type="SAM" id="SignalP"/>
    </source>
</evidence>
<evidence type="ECO:0000313" key="8">
    <source>
        <dbReference type="Proteomes" id="UP000245462"/>
    </source>
</evidence>
<feature type="chain" id="PRO_5015663321" evidence="5">
    <location>
        <begin position="26"/>
        <end position="372"/>
    </location>
</feature>
<dbReference type="NCBIfam" id="NF038128">
    <property type="entry name" value="choice_anch_J"/>
    <property type="match status" value="1"/>
</dbReference>
<feature type="signal peptide" evidence="5">
    <location>
        <begin position="1"/>
        <end position="25"/>
    </location>
</feature>
<dbReference type="Pfam" id="PF07675">
    <property type="entry name" value="Cleaved_Adhesin"/>
    <property type="match status" value="1"/>
</dbReference>
<keyword evidence="3" id="KW-0378">Hydrolase</keyword>
<dbReference type="GeneID" id="94551580"/>
<dbReference type="SUPFAM" id="SSF49899">
    <property type="entry name" value="Concanavalin A-like lectins/glucanases"/>
    <property type="match status" value="1"/>
</dbReference>
<keyword evidence="5" id="KW-0732">Signal</keyword>